<keyword evidence="1" id="KW-0812">Transmembrane</keyword>
<dbReference type="PANTHER" id="PTHR36435">
    <property type="entry name" value="SLR1288 PROTEIN"/>
    <property type="match status" value="1"/>
</dbReference>
<dbReference type="GO" id="GO:0080120">
    <property type="term" value="P:CAAX-box protein maturation"/>
    <property type="evidence" value="ECO:0007669"/>
    <property type="project" value="UniProtKB-ARBA"/>
</dbReference>
<keyword evidence="4" id="KW-1185">Reference proteome</keyword>
<proteinExistence type="predicted"/>
<evidence type="ECO:0000259" key="2">
    <source>
        <dbReference type="Pfam" id="PF02517"/>
    </source>
</evidence>
<dbReference type="STRING" id="55758.MBFIL_09200"/>
<name>A0A166CGY5_9EURY</name>
<feature type="transmembrane region" description="Helical" evidence="1">
    <location>
        <begin position="287"/>
        <end position="307"/>
    </location>
</feature>
<dbReference type="AlphaFoldDB" id="A0A166CGY5"/>
<dbReference type="RefSeq" id="WP_066971953.1">
    <property type="nucleotide sequence ID" value="NZ_LWMT01000170.1"/>
</dbReference>
<keyword evidence="3" id="KW-0378">Hydrolase</keyword>
<feature type="transmembrane region" description="Helical" evidence="1">
    <location>
        <begin position="20"/>
        <end position="48"/>
    </location>
</feature>
<feature type="domain" description="CAAX prenyl protease 2/Lysostaphin resistance protein A-like" evidence="2">
    <location>
        <begin position="163"/>
        <end position="260"/>
    </location>
</feature>
<dbReference type="GO" id="GO:0004175">
    <property type="term" value="F:endopeptidase activity"/>
    <property type="evidence" value="ECO:0007669"/>
    <property type="project" value="UniProtKB-ARBA"/>
</dbReference>
<accession>A0A166CGY5</accession>
<feature type="transmembrane region" description="Helical" evidence="1">
    <location>
        <begin position="249"/>
        <end position="267"/>
    </location>
</feature>
<dbReference type="InterPro" id="IPR052710">
    <property type="entry name" value="CAAX_protease"/>
</dbReference>
<dbReference type="PATRIC" id="fig|55758.3.peg.1045"/>
<dbReference type="Proteomes" id="UP000077066">
    <property type="component" value="Unassembled WGS sequence"/>
</dbReference>
<sequence length="318" mass="35830">MYNKFLINAKEGKNEWWRYLITIIVTWGIGSFIAGIIMGIILAIYLISTGNLNIEALPDVVNLLENDISLFLFSTFIQSGIMIALFTILVKYIHKRKLMSIINISDKIDALKSVKWIKRIRWMNILKGFVIWVAFSSILLFIDYLMDPTIFSLNTNFGNIYLILLLFIIAIPIQVTFEELFFRGYLNQGLSLIIKKPLIVILISSLFFSLGHIVNGGLDPIFMASNVLTTFVVGIILCIYTITDKGIESAVGIHLGNNFFAILISSSEGSVGNFSTLVKTTTAVDQTTSLIFTVGVYLIFLIILVLYKKEEILKYLGH</sequence>
<evidence type="ECO:0000256" key="1">
    <source>
        <dbReference type="SAM" id="Phobius"/>
    </source>
</evidence>
<feature type="transmembrane region" description="Helical" evidence="1">
    <location>
        <begin position="221"/>
        <end position="242"/>
    </location>
</feature>
<dbReference type="OrthoDB" id="77703at2157"/>
<dbReference type="GO" id="GO:0006508">
    <property type="term" value="P:proteolysis"/>
    <property type="evidence" value="ECO:0007669"/>
    <property type="project" value="UniProtKB-KW"/>
</dbReference>
<feature type="transmembrane region" description="Helical" evidence="1">
    <location>
        <begin position="68"/>
        <end position="90"/>
    </location>
</feature>
<feature type="transmembrane region" description="Helical" evidence="1">
    <location>
        <begin position="158"/>
        <end position="177"/>
    </location>
</feature>
<gene>
    <name evidence="3" type="ORF">MBFIL_09200</name>
</gene>
<feature type="transmembrane region" description="Helical" evidence="1">
    <location>
        <begin position="125"/>
        <end position="146"/>
    </location>
</feature>
<dbReference type="PANTHER" id="PTHR36435:SF1">
    <property type="entry name" value="CAAX AMINO TERMINAL PROTEASE FAMILY PROTEIN"/>
    <property type="match status" value="1"/>
</dbReference>
<reference evidence="3 4" key="1">
    <citation type="submission" date="2016-04" db="EMBL/GenBank/DDBJ databases">
        <title>Genome sequence of Methanobrevibacter filiformis DSM 11501.</title>
        <authorList>
            <person name="Poehlein A."/>
            <person name="Seedorf H."/>
            <person name="Daniel R."/>
        </authorList>
    </citation>
    <scope>NUCLEOTIDE SEQUENCE [LARGE SCALE GENOMIC DNA]</scope>
    <source>
        <strain evidence="3 4">DSM 11501</strain>
    </source>
</reference>
<dbReference type="EMBL" id="LWMT01000170">
    <property type="protein sequence ID" value="KZX14227.1"/>
    <property type="molecule type" value="Genomic_DNA"/>
</dbReference>
<organism evidence="3 4">
    <name type="scientific">Methanobrevibacter filiformis</name>
    <dbReference type="NCBI Taxonomy" id="55758"/>
    <lineage>
        <taxon>Archaea</taxon>
        <taxon>Methanobacteriati</taxon>
        <taxon>Methanobacteriota</taxon>
        <taxon>Methanomada group</taxon>
        <taxon>Methanobacteria</taxon>
        <taxon>Methanobacteriales</taxon>
        <taxon>Methanobacteriaceae</taxon>
        <taxon>Methanobrevibacter</taxon>
    </lineage>
</organism>
<comment type="caution">
    <text evidence="3">The sequence shown here is derived from an EMBL/GenBank/DDBJ whole genome shotgun (WGS) entry which is preliminary data.</text>
</comment>
<keyword evidence="1" id="KW-0472">Membrane</keyword>
<dbReference type="InterPro" id="IPR003675">
    <property type="entry name" value="Rce1/LyrA-like_dom"/>
</dbReference>
<evidence type="ECO:0000313" key="4">
    <source>
        <dbReference type="Proteomes" id="UP000077066"/>
    </source>
</evidence>
<dbReference type="Pfam" id="PF02517">
    <property type="entry name" value="Rce1-like"/>
    <property type="match status" value="1"/>
</dbReference>
<protein>
    <submittedName>
        <fullName evidence="3">CAAX amino terminal protease self-immunity</fullName>
    </submittedName>
</protein>
<evidence type="ECO:0000313" key="3">
    <source>
        <dbReference type="EMBL" id="KZX14227.1"/>
    </source>
</evidence>
<keyword evidence="1" id="KW-1133">Transmembrane helix</keyword>
<keyword evidence="3" id="KW-0645">Protease</keyword>
<feature type="transmembrane region" description="Helical" evidence="1">
    <location>
        <begin position="198"/>
        <end position="215"/>
    </location>
</feature>